<dbReference type="PROSITE" id="PS50002">
    <property type="entry name" value="SH3"/>
    <property type="match status" value="1"/>
</dbReference>
<accession>A0ABM4Y8J9</accession>
<keyword evidence="1 4" id="KW-0728">SH3 domain</keyword>
<dbReference type="InterPro" id="IPR036860">
    <property type="entry name" value="SH2_dom_sf"/>
</dbReference>
<keyword evidence="7" id="KW-1185">Reference proteome</keyword>
<gene>
    <name evidence="8" type="primary">GRAP</name>
</gene>
<feature type="domain" description="SH3" evidence="6">
    <location>
        <begin position="141"/>
        <end position="200"/>
    </location>
</feature>
<dbReference type="SMART" id="SM00326">
    <property type="entry name" value="SH3"/>
    <property type="match status" value="1"/>
</dbReference>
<dbReference type="Gene3D" id="2.30.30.40">
    <property type="entry name" value="SH3 Domains"/>
    <property type="match status" value="1"/>
</dbReference>
<dbReference type="InterPro" id="IPR000980">
    <property type="entry name" value="SH2"/>
</dbReference>
<keyword evidence="2 3" id="KW-0727">SH2 domain</keyword>
<protein>
    <submittedName>
        <fullName evidence="8">GRB2-related adapter protein isoform X3</fullName>
    </submittedName>
</protein>
<proteinExistence type="predicted"/>
<dbReference type="GeneID" id="112924948"/>
<dbReference type="SUPFAM" id="SSF50044">
    <property type="entry name" value="SH3-domain"/>
    <property type="match status" value="1"/>
</dbReference>
<evidence type="ECO:0000256" key="3">
    <source>
        <dbReference type="PROSITE-ProRule" id="PRU00191"/>
    </source>
</evidence>
<dbReference type="SUPFAM" id="SSF55550">
    <property type="entry name" value="SH2 domain"/>
    <property type="match status" value="1"/>
</dbReference>
<evidence type="ECO:0000256" key="4">
    <source>
        <dbReference type="PROSITE-ProRule" id="PRU00192"/>
    </source>
</evidence>
<evidence type="ECO:0000259" key="5">
    <source>
        <dbReference type="PROSITE" id="PS50001"/>
    </source>
</evidence>
<name>A0ABM4Y8J9_VULVU</name>
<evidence type="ECO:0000313" key="8">
    <source>
        <dbReference type="RefSeq" id="XP_072586615.1"/>
    </source>
</evidence>
<dbReference type="Pfam" id="PF00018">
    <property type="entry name" value="SH3_1"/>
    <property type="match status" value="1"/>
</dbReference>
<dbReference type="Pfam" id="PF00017">
    <property type="entry name" value="SH2"/>
    <property type="match status" value="1"/>
</dbReference>
<organism evidence="7 8">
    <name type="scientific">Vulpes vulpes</name>
    <name type="common">Red fox</name>
    <dbReference type="NCBI Taxonomy" id="9627"/>
    <lineage>
        <taxon>Eukaryota</taxon>
        <taxon>Metazoa</taxon>
        <taxon>Chordata</taxon>
        <taxon>Craniata</taxon>
        <taxon>Vertebrata</taxon>
        <taxon>Euteleostomi</taxon>
        <taxon>Mammalia</taxon>
        <taxon>Eutheria</taxon>
        <taxon>Laurasiatheria</taxon>
        <taxon>Carnivora</taxon>
        <taxon>Caniformia</taxon>
        <taxon>Canidae</taxon>
        <taxon>Vulpes</taxon>
    </lineage>
</organism>
<dbReference type="CDD" id="cd09941">
    <property type="entry name" value="SH2_Grb2_like"/>
    <property type="match status" value="1"/>
</dbReference>
<dbReference type="PANTHER" id="PTHR46037">
    <property type="entry name" value="PROTEIN ENHANCER OF SEVENLESS 2B"/>
    <property type="match status" value="1"/>
</dbReference>
<evidence type="ECO:0000313" key="7">
    <source>
        <dbReference type="Proteomes" id="UP001652641"/>
    </source>
</evidence>
<dbReference type="PROSITE" id="PS50001">
    <property type="entry name" value="SH2"/>
    <property type="match status" value="1"/>
</dbReference>
<dbReference type="InterPro" id="IPR001452">
    <property type="entry name" value="SH3_domain"/>
</dbReference>
<evidence type="ECO:0000256" key="2">
    <source>
        <dbReference type="ARBA" id="ARBA00022999"/>
    </source>
</evidence>
<reference evidence="8" key="1">
    <citation type="submission" date="2025-08" db="UniProtKB">
        <authorList>
            <consortium name="RefSeq"/>
        </authorList>
    </citation>
    <scope>IDENTIFICATION</scope>
    <source>
        <tissue evidence="8">Cell line</tissue>
    </source>
</reference>
<dbReference type="Gene3D" id="3.30.505.10">
    <property type="entry name" value="SH2 domain"/>
    <property type="match status" value="1"/>
</dbReference>
<dbReference type="RefSeq" id="XP_072586615.1">
    <property type="nucleotide sequence ID" value="XM_072730514.1"/>
</dbReference>
<dbReference type="InterPro" id="IPR036028">
    <property type="entry name" value="SH3-like_dom_sf"/>
</dbReference>
<dbReference type="PRINTS" id="PR00401">
    <property type="entry name" value="SH2DOMAIN"/>
</dbReference>
<dbReference type="SMART" id="SM00252">
    <property type="entry name" value="SH2"/>
    <property type="match status" value="1"/>
</dbReference>
<sequence length="200" mass="23369">MGALISPVSPDHWEDWRRWVLAQGQGAAWPSHRPHQPPSRCRWYSGRISRQLAEEILMKRNHLGAFLIRESESSPGEFSVSVNYGDQVQHFKVLREASGKYFLWEEKFNSLNELVDFYRTTTIAKQRQVFLRDEEPLVKSPRACFAQAQFDFSAQDSSQLSFHRGDIIEVLEHLDPHWWRGRLGGRIGFFPRSYVQPVQL</sequence>
<evidence type="ECO:0000256" key="1">
    <source>
        <dbReference type="ARBA" id="ARBA00022443"/>
    </source>
</evidence>
<dbReference type="PRINTS" id="PR00452">
    <property type="entry name" value="SH3DOMAIN"/>
</dbReference>
<dbReference type="Proteomes" id="UP001652641">
    <property type="component" value="Chromosome 12"/>
</dbReference>
<dbReference type="InterPro" id="IPR043539">
    <property type="entry name" value="Grb2-like"/>
</dbReference>
<dbReference type="PRINTS" id="PR00499">
    <property type="entry name" value="P67PHOX"/>
</dbReference>
<evidence type="ECO:0000259" key="6">
    <source>
        <dbReference type="PROSITE" id="PS50002"/>
    </source>
</evidence>
<feature type="domain" description="SH2" evidence="5">
    <location>
        <begin position="43"/>
        <end position="137"/>
    </location>
</feature>